<protein>
    <submittedName>
        <fullName evidence="2">Nucleotidyltransferase</fullName>
    </submittedName>
</protein>
<keyword evidence="3" id="KW-1185">Reference proteome</keyword>
<dbReference type="RefSeq" id="WP_150031414.1">
    <property type="nucleotide sequence ID" value="NZ_VWSH01000001.1"/>
</dbReference>
<name>A0A5M6CP13_9BACT</name>
<dbReference type="CDD" id="cd04181">
    <property type="entry name" value="NTP_transferase"/>
    <property type="match status" value="1"/>
</dbReference>
<evidence type="ECO:0000313" key="2">
    <source>
        <dbReference type="EMBL" id="KAA5536837.1"/>
    </source>
</evidence>
<dbReference type="AlphaFoldDB" id="A0A5M6CP13"/>
<proteinExistence type="predicted"/>
<organism evidence="2 3">
    <name type="scientific">Taibaiella lutea</name>
    <dbReference type="NCBI Taxonomy" id="2608001"/>
    <lineage>
        <taxon>Bacteria</taxon>
        <taxon>Pseudomonadati</taxon>
        <taxon>Bacteroidota</taxon>
        <taxon>Chitinophagia</taxon>
        <taxon>Chitinophagales</taxon>
        <taxon>Chitinophagaceae</taxon>
        <taxon>Taibaiella</taxon>
    </lineage>
</organism>
<dbReference type="Gene3D" id="3.90.550.10">
    <property type="entry name" value="Spore Coat Polysaccharide Biosynthesis Protein SpsA, Chain A"/>
    <property type="match status" value="1"/>
</dbReference>
<dbReference type="GO" id="GO:0016740">
    <property type="term" value="F:transferase activity"/>
    <property type="evidence" value="ECO:0007669"/>
    <property type="project" value="UniProtKB-KW"/>
</dbReference>
<feature type="domain" description="Nucleotidyl transferase" evidence="1">
    <location>
        <begin position="5"/>
        <end position="236"/>
    </location>
</feature>
<reference evidence="2 3" key="1">
    <citation type="submission" date="2019-09" db="EMBL/GenBank/DDBJ databases">
        <title>Genome sequence and assembly of Taibaiella sp.</title>
        <authorList>
            <person name="Chhetri G."/>
        </authorList>
    </citation>
    <scope>NUCLEOTIDE SEQUENCE [LARGE SCALE GENOMIC DNA]</scope>
    <source>
        <strain evidence="2 3">KVB11</strain>
    </source>
</reference>
<dbReference type="InterPro" id="IPR029044">
    <property type="entry name" value="Nucleotide-diphossugar_trans"/>
</dbReference>
<evidence type="ECO:0000259" key="1">
    <source>
        <dbReference type="Pfam" id="PF00483"/>
    </source>
</evidence>
<dbReference type="PANTHER" id="PTHR22572">
    <property type="entry name" value="SUGAR-1-PHOSPHATE GUANYL TRANSFERASE"/>
    <property type="match status" value="1"/>
</dbReference>
<dbReference type="InterPro" id="IPR050486">
    <property type="entry name" value="Mannose-1P_guanyltransferase"/>
</dbReference>
<dbReference type="Pfam" id="PF00483">
    <property type="entry name" value="NTP_transferase"/>
    <property type="match status" value="1"/>
</dbReference>
<dbReference type="InterPro" id="IPR005835">
    <property type="entry name" value="NTP_transferase_dom"/>
</dbReference>
<comment type="caution">
    <text evidence="2">The sequence shown here is derived from an EMBL/GenBank/DDBJ whole genome shotgun (WGS) entry which is preliminary data.</text>
</comment>
<dbReference type="Proteomes" id="UP000323632">
    <property type="component" value="Unassembled WGS sequence"/>
</dbReference>
<dbReference type="Gene3D" id="2.160.10.10">
    <property type="entry name" value="Hexapeptide repeat proteins"/>
    <property type="match status" value="1"/>
</dbReference>
<sequence length="335" mass="36693">MNIIIPMAGMGKRMRPHTLTTAKPLIPIAGKPVVQRLVEDIIATANEKVEEIAFIISPAFGEKVEKMLVDVAASLGAQGKICYQKEALGTGHAILCAADSLKGNVFVAFADTLFKADFKIQTEKDAIIWTQKVEDPSAFGVVKLDPDGRITDFVEKPETFVSDLAIIGVYYFKDGENLKKELQYLIDNNILEKGEYQLTTAMENMKNKGLGFYSDQVEEWLDCGNKDATVYTNQRILEIKKDTETLMAASAKFENATIIAPCFIGENVQIKNAVVGPHVSLEAGVIVENSLISNSIIQEQTTVKNATLTNSMLGKNVNYSDKAKELSLGDFSVVS</sequence>
<evidence type="ECO:0000313" key="3">
    <source>
        <dbReference type="Proteomes" id="UP000323632"/>
    </source>
</evidence>
<accession>A0A5M6CP13</accession>
<dbReference type="SUPFAM" id="SSF53448">
    <property type="entry name" value="Nucleotide-diphospho-sugar transferases"/>
    <property type="match status" value="1"/>
</dbReference>
<dbReference type="EMBL" id="VWSH01000001">
    <property type="protein sequence ID" value="KAA5536837.1"/>
    <property type="molecule type" value="Genomic_DNA"/>
</dbReference>
<keyword evidence="2" id="KW-0808">Transferase</keyword>
<gene>
    <name evidence="2" type="ORF">F0919_03970</name>
</gene>